<organism evidence="2 3">
    <name type="scientific">Thecamonas trahens ATCC 50062</name>
    <dbReference type="NCBI Taxonomy" id="461836"/>
    <lineage>
        <taxon>Eukaryota</taxon>
        <taxon>Apusozoa</taxon>
        <taxon>Apusomonadida</taxon>
        <taxon>Apusomonadidae</taxon>
        <taxon>Thecamonas</taxon>
    </lineage>
</organism>
<evidence type="ECO:0000313" key="2">
    <source>
        <dbReference type="EMBL" id="KNC47576.1"/>
    </source>
</evidence>
<keyword evidence="1" id="KW-0732">Signal</keyword>
<dbReference type="Proteomes" id="UP000054408">
    <property type="component" value="Unassembled WGS sequence"/>
</dbReference>
<dbReference type="RefSeq" id="XP_013759508.1">
    <property type="nucleotide sequence ID" value="XM_013904054.1"/>
</dbReference>
<dbReference type="OMA" id="YDISDSH"/>
<keyword evidence="3" id="KW-1185">Reference proteome</keyword>
<dbReference type="OrthoDB" id="406551at2759"/>
<evidence type="ECO:0008006" key="4">
    <source>
        <dbReference type="Google" id="ProtNLM"/>
    </source>
</evidence>
<gene>
    <name evidence="2" type="ORF">AMSG_02602</name>
</gene>
<reference evidence="2 3" key="1">
    <citation type="submission" date="2010-05" db="EMBL/GenBank/DDBJ databases">
        <title>The Genome Sequence of Thecamonas trahens ATCC 50062.</title>
        <authorList>
            <consortium name="The Broad Institute Genome Sequencing Platform"/>
            <person name="Russ C."/>
            <person name="Cuomo C."/>
            <person name="Shea T."/>
            <person name="Young S.K."/>
            <person name="Zeng Q."/>
            <person name="Koehrsen M."/>
            <person name="Haas B."/>
            <person name="Borodovsky M."/>
            <person name="Guigo R."/>
            <person name="Alvarado L."/>
            <person name="Berlin A."/>
            <person name="Bochicchio J."/>
            <person name="Borenstein D."/>
            <person name="Chapman S."/>
            <person name="Chen Z."/>
            <person name="Freedman E."/>
            <person name="Gellesch M."/>
            <person name="Goldberg J."/>
            <person name="Griggs A."/>
            <person name="Gujja S."/>
            <person name="Heilman E."/>
            <person name="Heiman D."/>
            <person name="Hepburn T."/>
            <person name="Howarth C."/>
            <person name="Jen D."/>
            <person name="Larson L."/>
            <person name="Mehta T."/>
            <person name="Park D."/>
            <person name="Pearson M."/>
            <person name="Roberts A."/>
            <person name="Saif S."/>
            <person name="Shenoy N."/>
            <person name="Sisk P."/>
            <person name="Stolte C."/>
            <person name="Sykes S."/>
            <person name="Thomson T."/>
            <person name="Walk T."/>
            <person name="White J."/>
            <person name="Yandava C."/>
            <person name="Burger G."/>
            <person name="Gray M.W."/>
            <person name="Holland P.W.H."/>
            <person name="King N."/>
            <person name="Lang F.B.F."/>
            <person name="Roger A.J."/>
            <person name="Ruiz-Trillo I."/>
            <person name="Lander E."/>
            <person name="Nusbaum C."/>
        </authorList>
    </citation>
    <scope>NUCLEOTIDE SEQUENCE [LARGE SCALE GENOMIC DNA]</scope>
    <source>
        <strain evidence="2 3">ATCC 50062</strain>
    </source>
</reference>
<feature type="signal peptide" evidence="1">
    <location>
        <begin position="1"/>
        <end position="21"/>
    </location>
</feature>
<name>A0A0L0D695_THETB</name>
<dbReference type="AlphaFoldDB" id="A0A0L0D695"/>
<dbReference type="GeneID" id="25562269"/>
<dbReference type="eggNOG" id="ENOG502S3WH">
    <property type="taxonomic scope" value="Eukaryota"/>
</dbReference>
<dbReference type="EMBL" id="GL349447">
    <property type="protein sequence ID" value="KNC47576.1"/>
    <property type="molecule type" value="Genomic_DNA"/>
</dbReference>
<protein>
    <recommendedName>
        <fullName evidence="4">Expansin-like EG45 domain-containing protein</fullName>
    </recommendedName>
</protein>
<feature type="chain" id="PRO_5005537154" description="Expansin-like EG45 domain-containing protein" evidence="1">
    <location>
        <begin position="22"/>
        <end position="216"/>
    </location>
</feature>
<sequence length="216" mass="23002">MKTYLCLAAAAVLAIATCALATPTPPMWGTWASQFELKEFNPQANNWMTTTGSYYYSPLASLVAYANASAEAFCGSTGIGAGTPCYQLANSDARFLYFPEAGDSDSGECCKCCTVEQGCGPLKPSWMADASFEGTVTAQGVTADKWLIAGNEDNYYYDISDSHIPLLLNNSGFQIFGFVPSSYTTLVPMSIFTVPDICQGSIDQCEGVCGRFGASN</sequence>
<evidence type="ECO:0000313" key="3">
    <source>
        <dbReference type="Proteomes" id="UP000054408"/>
    </source>
</evidence>
<evidence type="ECO:0000256" key="1">
    <source>
        <dbReference type="SAM" id="SignalP"/>
    </source>
</evidence>
<proteinExistence type="predicted"/>
<accession>A0A0L0D695</accession>